<dbReference type="PANTHER" id="PTHR30482:SF20">
    <property type="entry name" value="HIGH-AFFINITY BRANCHED-CHAIN AMINO ACID TRANSPORT SYSTEM PERMEASE PROTEIN LIVM"/>
    <property type="match status" value="1"/>
</dbReference>
<keyword evidence="8" id="KW-1185">Reference proteome</keyword>
<protein>
    <submittedName>
        <fullName evidence="7">Branched-chain amino acid ABC transporter permease</fullName>
    </submittedName>
</protein>
<evidence type="ECO:0000313" key="8">
    <source>
        <dbReference type="Proteomes" id="UP000321389"/>
    </source>
</evidence>
<comment type="subcellular location">
    <subcellularLocation>
        <location evidence="1">Cell membrane</location>
        <topology evidence="1">Multi-pass membrane protein</topology>
    </subcellularLocation>
</comment>
<evidence type="ECO:0000313" key="7">
    <source>
        <dbReference type="EMBL" id="QDZ02308.1"/>
    </source>
</evidence>
<keyword evidence="5 6" id="KW-0472">Membrane</keyword>
<keyword evidence="2" id="KW-1003">Cell membrane</keyword>
<sequence>MANSVASRMVPALVVIGAVTVITPAIGASPFWLDNSVLVAVFALLALSAGMAYGQAGILSIAPAAFGALGAYATAILTARYELSPFIGLVAALLLPMLLAYPMARAITRLSPLPLSIATILLSLVLELAIREGGDFTGGYIGISGIPSLWFADSLFSMHVLGWGLVVVVLVLYANLTDSSIGRAVKTAKHDPLRATADGVNVPALLAVYFAISASVAGLAGWFYAHHLSYMGPDSMTMHVSIRILLMAVIGGASTFLGPVLGATFLTLITLYLPAAETQGMIFGAVLILVLIVTPNGVLGTDWKRMFRPRGAQADAARRRTAEARGGAA</sequence>
<dbReference type="PANTHER" id="PTHR30482">
    <property type="entry name" value="HIGH-AFFINITY BRANCHED-CHAIN AMINO ACID TRANSPORT SYSTEM PERMEASE"/>
    <property type="match status" value="1"/>
</dbReference>
<dbReference type="GO" id="GO:0005886">
    <property type="term" value="C:plasma membrane"/>
    <property type="evidence" value="ECO:0007669"/>
    <property type="project" value="UniProtKB-SubCell"/>
</dbReference>
<keyword evidence="4 6" id="KW-1133">Transmembrane helix</keyword>
<feature type="transmembrane region" description="Helical" evidence="6">
    <location>
        <begin position="279"/>
        <end position="299"/>
    </location>
</feature>
<evidence type="ECO:0000256" key="3">
    <source>
        <dbReference type="ARBA" id="ARBA00022692"/>
    </source>
</evidence>
<evidence type="ECO:0000256" key="6">
    <source>
        <dbReference type="SAM" id="Phobius"/>
    </source>
</evidence>
<feature type="transmembrane region" description="Helical" evidence="6">
    <location>
        <begin position="202"/>
        <end position="224"/>
    </location>
</feature>
<organism evidence="7 8">
    <name type="scientific">Nitratireductor mangrovi</name>
    <dbReference type="NCBI Taxonomy" id="2599600"/>
    <lineage>
        <taxon>Bacteria</taxon>
        <taxon>Pseudomonadati</taxon>
        <taxon>Pseudomonadota</taxon>
        <taxon>Alphaproteobacteria</taxon>
        <taxon>Hyphomicrobiales</taxon>
        <taxon>Phyllobacteriaceae</taxon>
        <taxon>Nitratireductor</taxon>
    </lineage>
</organism>
<evidence type="ECO:0000256" key="1">
    <source>
        <dbReference type="ARBA" id="ARBA00004651"/>
    </source>
</evidence>
<dbReference type="RefSeq" id="WP_146300947.1">
    <property type="nucleotide sequence ID" value="NZ_CP042301.2"/>
</dbReference>
<dbReference type="OrthoDB" id="9814461at2"/>
<feature type="transmembrane region" description="Helical" evidence="6">
    <location>
        <begin position="244"/>
        <end position="273"/>
    </location>
</feature>
<evidence type="ECO:0000256" key="5">
    <source>
        <dbReference type="ARBA" id="ARBA00023136"/>
    </source>
</evidence>
<dbReference type="InterPro" id="IPR001851">
    <property type="entry name" value="ABC_transp_permease"/>
</dbReference>
<dbReference type="CDD" id="cd06581">
    <property type="entry name" value="TM_PBP1_LivM_like"/>
    <property type="match status" value="1"/>
</dbReference>
<gene>
    <name evidence="7" type="ORF">FQ775_19040</name>
</gene>
<dbReference type="KEGG" id="niy:FQ775_19040"/>
<feature type="transmembrane region" description="Helical" evidence="6">
    <location>
        <begin position="37"/>
        <end position="53"/>
    </location>
</feature>
<dbReference type="EMBL" id="CP042301">
    <property type="protein sequence ID" value="QDZ02308.1"/>
    <property type="molecule type" value="Genomic_DNA"/>
</dbReference>
<evidence type="ECO:0000256" key="2">
    <source>
        <dbReference type="ARBA" id="ARBA00022475"/>
    </source>
</evidence>
<name>A0A5B8L418_9HYPH</name>
<dbReference type="InterPro" id="IPR043428">
    <property type="entry name" value="LivM-like"/>
</dbReference>
<reference evidence="7" key="1">
    <citation type="submission" date="2020-04" db="EMBL/GenBank/DDBJ databases">
        <title>Nitratireductor sp. nov. isolated from mangrove soil.</title>
        <authorList>
            <person name="Ye Y."/>
        </authorList>
    </citation>
    <scope>NUCLEOTIDE SEQUENCE</scope>
    <source>
        <strain evidence="7">SY7</strain>
    </source>
</reference>
<feature type="transmembrane region" description="Helical" evidence="6">
    <location>
        <begin position="83"/>
        <end position="101"/>
    </location>
</feature>
<evidence type="ECO:0000256" key="4">
    <source>
        <dbReference type="ARBA" id="ARBA00022989"/>
    </source>
</evidence>
<feature type="transmembrane region" description="Helical" evidence="6">
    <location>
        <begin position="160"/>
        <end position="176"/>
    </location>
</feature>
<dbReference type="Pfam" id="PF02653">
    <property type="entry name" value="BPD_transp_2"/>
    <property type="match status" value="1"/>
</dbReference>
<accession>A0A5B8L418</accession>
<dbReference type="Proteomes" id="UP000321389">
    <property type="component" value="Chromosome"/>
</dbReference>
<keyword evidence="3 6" id="KW-0812">Transmembrane</keyword>
<dbReference type="AlphaFoldDB" id="A0A5B8L418"/>
<proteinExistence type="predicted"/>
<dbReference type="GO" id="GO:0015658">
    <property type="term" value="F:branched-chain amino acid transmembrane transporter activity"/>
    <property type="evidence" value="ECO:0007669"/>
    <property type="project" value="InterPro"/>
</dbReference>